<evidence type="ECO:0000313" key="1">
    <source>
        <dbReference type="EMBL" id="PUZ70254.1"/>
    </source>
</evidence>
<protein>
    <submittedName>
        <fullName evidence="1">Uncharacterized protein</fullName>
    </submittedName>
</protein>
<proteinExistence type="predicted"/>
<keyword evidence="2" id="KW-1185">Reference proteome</keyword>
<dbReference type="Gramene" id="PUZ70254">
    <property type="protein sequence ID" value="PUZ70254"/>
    <property type="gene ID" value="GQ55_2G212200"/>
</dbReference>
<evidence type="ECO:0000313" key="2">
    <source>
        <dbReference type="Proteomes" id="UP000244336"/>
    </source>
</evidence>
<name>A0A2T7ER16_9POAL</name>
<dbReference type="Proteomes" id="UP000244336">
    <property type="component" value="Chromosome 2"/>
</dbReference>
<dbReference type="EMBL" id="CM009750">
    <property type="protein sequence ID" value="PUZ70254.1"/>
    <property type="molecule type" value="Genomic_DNA"/>
</dbReference>
<gene>
    <name evidence="1" type="ORF">GQ55_2G212200</name>
</gene>
<reference evidence="1 2" key="1">
    <citation type="submission" date="2018-04" db="EMBL/GenBank/DDBJ databases">
        <title>WGS assembly of Panicum hallii var. hallii HAL2.</title>
        <authorList>
            <person name="Lovell J."/>
            <person name="Jenkins J."/>
            <person name="Lowry D."/>
            <person name="Mamidi S."/>
            <person name="Sreedasyam A."/>
            <person name="Weng X."/>
            <person name="Barry K."/>
            <person name="Bonette J."/>
            <person name="Campitelli B."/>
            <person name="Daum C."/>
            <person name="Gordon S."/>
            <person name="Gould B."/>
            <person name="Lipzen A."/>
            <person name="MacQueen A."/>
            <person name="Palacio-Mejia J."/>
            <person name="Plott C."/>
            <person name="Shakirov E."/>
            <person name="Shu S."/>
            <person name="Yoshinaga Y."/>
            <person name="Zane M."/>
            <person name="Rokhsar D."/>
            <person name="Grimwood J."/>
            <person name="Schmutz J."/>
            <person name="Juenger T."/>
        </authorList>
    </citation>
    <scope>NUCLEOTIDE SEQUENCE [LARGE SCALE GENOMIC DNA]</scope>
    <source>
        <strain evidence="2">cv. HAL2</strain>
    </source>
</reference>
<organism evidence="1 2">
    <name type="scientific">Panicum hallii var. hallii</name>
    <dbReference type="NCBI Taxonomy" id="1504633"/>
    <lineage>
        <taxon>Eukaryota</taxon>
        <taxon>Viridiplantae</taxon>
        <taxon>Streptophyta</taxon>
        <taxon>Embryophyta</taxon>
        <taxon>Tracheophyta</taxon>
        <taxon>Spermatophyta</taxon>
        <taxon>Magnoliopsida</taxon>
        <taxon>Liliopsida</taxon>
        <taxon>Poales</taxon>
        <taxon>Poaceae</taxon>
        <taxon>PACMAD clade</taxon>
        <taxon>Panicoideae</taxon>
        <taxon>Panicodae</taxon>
        <taxon>Paniceae</taxon>
        <taxon>Panicinae</taxon>
        <taxon>Panicum</taxon>
        <taxon>Panicum sect. Panicum</taxon>
    </lineage>
</organism>
<accession>A0A2T7ER16</accession>
<dbReference type="AlphaFoldDB" id="A0A2T7ER16"/>
<sequence>MTMLSFAIYRSENCSFNLFSDRHNLTIFSSISFHSTSNNNIIYISLPQHQCHYHS</sequence>